<proteinExistence type="inferred from homology"/>
<dbReference type="AlphaFoldDB" id="A0A845SSN9"/>
<keyword evidence="8" id="KW-1185">Reference proteome</keyword>
<evidence type="ECO:0000313" key="8">
    <source>
        <dbReference type="Proteomes" id="UP000461443"/>
    </source>
</evidence>
<dbReference type="SUPFAM" id="SSF51735">
    <property type="entry name" value="NAD(P)-binding Rossmann-fold domains"/>
    <property type="match status" value="1"/>
</dbReference>
<dbReference type="GO" id="GO:0051287">
    <property type="term" value="F:NAD binding"/>
    <property type="evidence" value="ECO:0007669"/>
    <property type="project" value="InterPro"/>
</dbReference>
<comment type="similarity">
    <text evidence="1 4">Belongs to the D-isomer specific 2-hydroxyacid dehydrogenase family.</text>
</comment>
<evidence type="ECO:0000256" key="3">
    <source>
        <dbReference type="ARBA" id="ARBA00023027"/>
    </source>
</evidence>
<dbReference type="InterPro" id="IPR036291">
    <property type="entry name" value="NAD(P)-bd_dom_sf"/>
</dbReference>
<dbReference type="GO" id="GO:0030267">
    <property type="term" value="F:glyoxylate reductase (NADPH) activity"/>
    <property type="evidence" value="ECO:0007669"/>
    <property type="project" value="TreeGrafter"/>
</dbReference>
<gene>
    <name evidence="7" type="ORF">GRH90_15275</name>
</gene>
<name>A0A845SSN9_9GAMM</name>
<dbReference type="InterPro" id="IPR006139">
    <property type="entry name" value="D-isomer_2_OHA_DH_cat_dom"/>
</dbReference>
<evidence type="ECO:0000259" key="6">
    <source>
        <dbReference type="Pfam" id="PF02826"/>
    </source>
</evidence>
<dbReference type="PANTHER" id="PTHR10996:SF283">
    <property type="entry name" value="GLYOXYLATE_HYDROXYPYRUVATE REDUCTASE B"/>
    <property type="match status" value="1"/>
</dbReference>
<evidence type="ECO:0000256" key="2">
    <source>
        <dbReference type="ARBA" id="ARBA00023002"/>
    </source>
</evidence>
<dbReference type="InterPro" id="IPR029753">
    <property type="entry name" value="D-isomer_DH_CS"/>
</dbReference>
<protein>
    <submittedName>
        <fullName evidence="7">D-glycerate dehydrogenase</fullName>
    </submittedName>
</protein>
<feature type="domain" description="D-isomer specific 2-hydroxyacid dehydrogenase NAD-binding" evidence="6">
    <location>
        <begin position="113"/>
        <end position="289"/>
    </location>
</feature>
<dbReference type="Proteomes" id="UP000461443">
    <property type="component" value="Unassembled WGS sequence"/>
</dbReference>
<reference evidence="7 8" key="2">
    <citation type="submission" date="2020-02" db="EMBL/GenBank/DDBJ databases">
        <title>The new genus of Enterobacteriales.</title>
        <authorList>
            <person name="Kim I.S."/>
        </authorList>
    </citation>
    <scope>NUCLEOTIDE SEQUENCE [LARGE SCALE GENOMIC DNA]</scope>
    <source>
        <strain evidence="7 8">SAP-6</strain>
    </source>
</reference>
<dbReference type="RefSeq" id="WP_162366818.1">
    <property type="nucleotide sequence ID" value="NZ_WUBS01000010.1"/>
</dbReference>
<reference evidence="7 8" key="1">
    <citation type="submission" date="2019-12" db="EMBL/GenBank/DDBJ databases">
        <authorList>
            <person name="Lee S.D."/>
        </authorList>
    </citation>
    <scope>NUCLEOTIDE SEQUENCE [LARGE SCALE GENOMIC DNA]</scope>
    <source>
        <strain evidence="7 8">SAP-6</strain>
    </source>
</reference>
<organism evidence="7 8">
    <name type="scientific">Acerihabitans arboris</name>
    <dbReference type="NCBI Taxonomy" id="2691583"/>
    <lineage>
        <taxon>Bacteria</taxon>
        <taxon>Pseudomonadati</taxon>
        <taxon>Pseudomonadota</taxon>
        <taxon>Gammaproteobacteria</taxon>
        <taxon>Enterobacterales</taxon>
        <taxon>Pectobacteriaceae</taxon>
        <taxon>Acerihabitans</taxon>
    </lineage>
</organism>
<keyword evidence="3" id="KW-0520">NAD</keyword>
<dbReference type="InterPro" id="IPR050223">
    <property type="entry name" value="D-isomer_2-hydroxyacid_DH"/>
</dbReference>
<evidence type="ECO:0000313" key="7">
    <source>
        <dbReference type="EMBL" id="NDL64105.1"/>
    </source>
</evidence>
<dbReference type="CDD" id="cd05301">
    <property type="entry name" value="GDH"/>
    <property type="match status" value="1"/>
</dbReference>
<dbReference type="GO" id="GO:0005829">
    <property type="term" value="C:cytosol"/>
    <property type="evidence" value="ECO:0007669"/>
    <property type="project" value="TreeGrafter"/>
</dbReference>
<evidence type="ECO:0000256" key="4">
    <source>
        <dbReference type="RuleBase" id="RU003719"/>
    </source>
</evidence>
<dbReference type="PROSITE" id="PS00065">
    <property type="entry name" value="D_2_HYDROXYACID_DH_1"/>
    <property type="match status" value="1"/>
</dbReference>
<dbReference type="FunFam" id="3.40.50.720:FF:000203">
    <property type="entry name" value="D-3-phosphoglycerate dehydrogenase (SerA)"/>
    <property type="match status" value="1"/>
</dbReference>
<dbReference type="SUPFAM" id="SSF52283">
    <property type="entry name" value="Formate/glycerate dehydrogenase catalytic domain-like"/>
    <property type="match status" value="1"/>
</dbReference>
<evidence type="ECO:0000259" key="5">
    <source>
        <dbReference type="Pfam" id="PF00389"/>
    </source>
</evidence>
<comment type="caution">
    <text evidence="7">The sequence shown here is derived from an EMBL/GenBank/DDBJ whole genome shotgun (WGS) entry which is preliminary data.</text>
</comment>
<dbReference type="Pfam" id="PF02826">
    <property type="entry name" value="2-Hacid_dh_C"/>
    <property type="match status" value="1"/>
</dbReference>
<dbReference type="Gene3D" id="3.40.50.720">
    <property type="entry name" value="NAD(P)-binding Rossmann-like Domain"/>
    <property type="match status" value="2"/>
</dbReference>
<dbReference type="InterPro" id="IPR006140">
    <property type="entry name" value="D-isomer_DH_NAD-bd"/>
</dbReference>
<dbReference type="Pfam" id="PF00389">
    <property type="entry name" value="2-Hacid_dh"/>
    <property type="match status" value="1"/>
</dbReference>
<accession>A0A845SSN9</accession>
<sequence>MSDKPVLFMACPLFAQAHALLSAHFTLRHTTENTLAGTLASLSAMADVEALLVTLAMPLDSQAIVRLPRSVKAICTYSVGTNHLDLAAAKKRGIKVLYTPNVLSESCADAALLLMLGASRRALEGLRLLKGGEWSGWAPDQLLGKDVWNQRLGIFGMGRIGQAIARRARGFDMEIHYHNRLRLPPAAEQKAIYHDSLAALAAHSDYFCIACPPTPETLGLVDAALLARLPEGAVVVNISRGDIVNDNALIAALNDGHVAAAGLDVYAGEPEIHPAYRQMDNVFGLPHLGSATLATRLRMAALLRDGLSSILAGKAAANVAN</sequence>
<dbReference type="PANTHER" id="PTHR10996">
    <property type="entry name" value="2-HYDROXYACID DEHYDROGENASE-RELATED"/>
    <property type="match status" value="1"/>
</dbReference>
<dbReference type="PROSITE" id="PS00671">
    <property type="entry name" value="D_2_HYDROXYACID_DH_3"/>
    <property type="match status" value="1"/>
</dbReference>
<dbReference type="EMBL" id="WUBS01000010">
    <property type="protein sequence ID" value="NDL64105.1"/>
    <property type="molecule type" value="Genomic_DNA"/>
</dbReference>
<dbReference type="GO" id="GO:0016618">
    <property type="term" value="F:hydroxypyruvate reductase [NAD(P)H] activity"/>
    <property type="evidence" value="ECO:0007669"/>
    <property type="project" value="TreeGrafter"/>
</dbReference>
<dbReference type="InterPro" id="IPR029752">
    <property type="entry name" value="D-isomer_DH_CS1"/>
</dbReference>
<evidence type="ECO:0000256" key="1">
    <source>
        <dbReference type="ARBA" id="ARBA00005854"/>
    </source>
</evidence>
<keyword evidence="2 4" id="KW-0560">Oxidoreductase</keyword>
<feature type="domain" description="D-isomer specific 2-hydroxyacid dehydrogenase catalytic" evidence="5">
    <location>
        <begin position="40"/>
        <end position="321"/>
    </location>
</feature>